<name>A0A0Q3HEG4_BRADI</name>
<accession>A0A0Q3HEG4</accession>
<evidence type="ECO:0000313" key="3">
    <source>
        <dbReference type="EnsemblPlants" id="KQK21160"/>
    </source>
</evidence>
<evidence type="ECO:0000313" key="4">
    <source>
        <dbReference type="Proteomes" id="UP000008810"/>
    </source>
</evidence>
<dbReference type="EMBL" id="CM000880">
    <property type="protein sequence ID" value="KQK21160.1"/>
    <property type="molecule type" value="Genomic_DNA"/>
</dbReference>
<dbReference type="AlphaFoldDB" id="A0A0Q3HEG4"/>
<keyword evidence="4" id="KW-1185">Reference proteome</keyword>
<gene>
    <name evidence="2" type="ORF">BRADI_1g59042v3</name>
</gene>
<organism evidence="2">
    <name type="scientific">Brachypodium distachyon</name>
    <name type="common">Purple false brome</name>
    <name type="synonym">Trachynia distachya</name>
    <dbReference type="NCBI Taxonomy" id="15368"/>
    <lineage>
        <taxon>Eukaryota</taxon>
        <taxon>Viridiplantae</taxon>
        <taxon>Streptophyta</taxon>
        <taxon>Embryophyta</taxon>
        <taxon>Tracheophyta</taxon>
        <taxon>Spermatophyta</taxon>
        <taxon>Magnoliopsida</taxon>
        <taxon>Liliopsida</taxon>
        <taxon>Poales</taxon>
        <taxon>Poaceae</taxon>
        <taxon>BOP clade</taxon>
        <taxon>Pooideae</taxon>
        <taxon>Stipodae</taxon>
        <taxon>Brachypodieae</taxon>
        <taxon>Brachypodium</taxon>
    </lineage>
</organism>
<feature type="region of interest" description="Disordered" evidence="1">
    <location>
        <begin position="1"/>
        <end position="50"/>
    </location>
</feature>
<reference evidence="2 3" key="1">
    <citation type="journal article" date="2010" name="Nature">
        <title>Genome sequencing and analysis of the model grass Brachypodium distachyon.</title>
        <authorList>
            <consortium name="International Brachypodium Initiative"/>
        </authorList>
    </citation>
    <scope>NUCLEOTIDE SEQUENCE [LARGE SCALE GENOMIC DNA]</scope>
    <source>
        <strain evidence="2 3">Bd21</strain>
    </source>
</reference>
<dbReference type="EnsemblPlants" id="KQK21160">
    <property type="protein sequence ID" value="KQK21160"/>
    <property type="gene ID" value="BRADI_1g59042v3"/>
</dbReference>
<feature type="compositionally biased region" description="Basic residues" evidence="1">
    <location>
        <begin position="20"/>
        <end position="29"/>
    </location>
</feature>
<dbReference type="Gramene" id="KQK21160">
    <property type="protein sequence ID" value="KQK21160"/>
    <property type="gene ID" value="BRADI_1g59042v3"/>
</dbReference>
<proteinExistence type="predicted"/>
<sequence>MNKGAAEICTEGERKEAQPKRKRGCPRKIRAPDEAEAGMSVKVAEGSSSPPHMIVLALPNATFMIEEPSR</sequence>
<reference evidence="2" key="2">
    <citation type="submission" date="2017-06" db="EMBL/GenBank/DDBJ databases">
        <title>WGS assembly of Brachypodium distachyon.</title>
        <authorList>
            <consortium name="The International Brachypodium Initiative"/>
            <person name="Lucas S."/>
            <person name="Harmon-Smith M."/>
            <person name="Lail K."/>
            <person name="Tice H."/>
            <person name="Grimwood J."/>
            <person name="Bruce D."/>
            <person name="Barry K."/>
            <person name="Shu S."/>
            <person name="Lindquist E."/>
            <person name="Wang M."/>
            <person name="Pitluck S."/>
            <person name="Vogel J.P."/>
            <person name="Garvin D.F."/>
            <person name="Mockler T.C."/>
            <person name="Schmutz J."/>
            <person name="Rokhsar D."/>
            <person name="Bevan M.W."/>
        </authorList>
    </citation>
    <scope>NUCLEOTIDE SEQUENCE</scope>
    <source>
        <strain evidence="2">Bd21</strain>
    </source>
</reference>
<evidence type="ECO:0000256" key="1">
    <source>
        <dbReference type="SAM" id="MobiDB-lite"/>
    </source>
</evidence>
<dbReference type="Proteomes" id="UP000008810">
    <property type="component" value="Chromosome 1"/>
</dbReference>
<dbReference type="InParanoid" id="A0A0Q3HEG4"/>
<protein>
    <submittedName>
        <fullName evidence="2 3">Uncharacterized protein</fullName>
    </submittedName>
</protein>
<reference evidence="3" key="3">
    <citation type="submission" date="2018-08" db="UniProtKB">
        <authorList>
            <consortium name="EnsemblPlants"/>
        </authorList>
    </citation>
    <scope>IDENTIFICATION</scope>
    <source>
        <strain evidence="3">cv. Bd21</strain>
    </source>
</reference>
<evidence type="ECO:0000313" key="2">
    <source>
        <dbReference type="EMBL" id="KQK21160.1"/>
    </source>
</evidence>